<dbReference type="InterPro" id="IPR024370">
    <property type="entry name" value="PBP_domain"/>
</dbReference>
<evidence type="ECO:0000259" key="1">
    <source>
        <dbReference type="Pfam" id="PF12727"/>
    </source>
</evidence>
<organism evidence="2 3">
    <name type="scientific">Halolamina salina</name>
    <dbReference type="NCBI Taxonomy" id="1220023"/>
    <lineage>
        <taxon>Archaea</taxon>
        <taxon>Methanobacteriati</taxon>
        <taxon>Methanobacteriota</taxon>
        <taxon>Stenosarchaea group</taxon>
        <taxon>Halobacteria</taxon>
        <taxon>Halobacteriales</taxon>
        <taxon>Haloferacaceae</taxon>
    </lineage>
</organism>
<comment type="caution">
    <text evidence="2">The sequence shown here is derived from an EMBL/GenBank/DDBJ whole genome shotgun (WGS) entry which is preliminary data.</text>
</comment>
<accession>A0ABD6B8F2</accession>
<feature type="non-terminal residue" evidence="2">
    <location>
        <position position="1"/>
    </location>
</feature>
<evidence type="ECO:0000313" key="3">
    <source>
        <dbReference type="Proteomes" id="UP001597111"/>
    </source>
</evidence>
<reference evidence="2 3" key="1">
    <citation type="journal article" date="2019" name="Int. J. Syst. Evol. Microbiol.">
        <title>The Global Catalogue of Microorganisms (GCM) 10K type strain sequencing project: providing services to taxonomists for standard genome sequencing and annotation.</title>
        <authorList>
            <consortium name="The Broad Institute Genomics Platform"/>
            <consortium name="The Broad Institute Genome Sequencing Center for Infectious Disease"/>
            <person name="Wu L."/>
            <person name="Ma J."/>
        </authorList>
    </citation>
    <scope>NUCLEOTIDE SEQUENCE [LARGE SCALE GENOMIC DNA]</scope>
    <source>
        <strain evidence="2 3">CGMCC 1.12285</strain>
    </source>
</reference>
<dbReference type="EMBL" id="JBHUDH010000143">
    <property type="protein sequence ID" value="MFD1527078.1"/>
    <property type="molecule type" value="Genomic_DNA"/>
</dbReference>
<keyword evidence="3" id="KW-1185">Reference proteome</keyword>
<evidence type="ECO:0000313" key="2">
    <source>
        <dbReference type="EMBL" id="MFD1527078.1"/>
    </source>
</evidence>
<feature type="domain" description="PBP" evidence="1">
    <location>
        <begin position="10"/>
        <end position="80"/>
    </location>
</feature>
<dbReference type="Proteomes" id="UP001597111">
    <property type="component" value="Unassembled WGS sequence"/>
</dbReference>
<name>A0ABD6B8F2_9EURY</name>
<dbReference type="AlphaFoldDB" id="A0ABD6B8F2"/>
<protein>
    <submittedName>
        <fullName evidence="2">Substrate-binding domain-containing protein</fullName>
    </submittedName>
</protein>
<proteinExistence type="predicted"/>
<sequence length="97" mass="10134">GHADAADLQSAIDGYGFTLKAHESPARRVLAGKADAGLGLRATAEKLGLGFVPVDSQTVRVRANPERVEKQGVRDLEAVLSGVDEVLAELPGFEPAN</sequence>
<dbReference type="RefSeq" id="WP_379818787.1">
    <property type="nucleotide sequence ID" value="NZ_JBHUDH010000143.1"/>
</dbReference>
<dbReference type="Pfam" id="PF12727">
    <property type="entry name" value="PBP_like"/>
    <property type="match status" value="1"/>
</dbReference>
<gene>
    <name evidence="2" type="ORF">ACFR9S_12370</name>
</gene>